<dbReference type="GeneID" id="57092404"/>
<dbReference type="NCBIfam" id="NF004776">
    <property type="entry name" value="PRK06116.1"/>
    <property type="match status" value="1"/>
</dbReference>
<dbReference type="GO" id="GO:0005829">
    <property type="term" value="C:cytosol"/>
    <property type="evidence" value="ECO:0007669"/>
    <property type="project" value="TreeGrafter"/>
</dbReference>
<evidence type="ECO:0000256" key="7">
    <source>
        <dbReference type="PIRSR" id="PIRSR000350-2"/>
    </source>
</evidence>
<dbReference type="PIRSF" id="PIRSF000350">
    <property type="entry name" value="Mercury_reductase_MerA"/>
    <property type="match status" value="1"/>
</dbReference>
<dbReference type="Gene3D" id="3.30.390.30">
    <property type="match status" value="1"/>
</dbReference>
<accession>A0A9Q5ZBP0</accession>
<evidence type="ECO:0000256" key="3">
    <source>
        <dbReference type="ARBA" id="ARBA00022827"/>
    </source>
</evidence>
<keyword evidence="5" id="KW-1015">Disulfide bond</keyword>
<name>A0A9Q5ZBP0_NOSLI</name>
<comment type="caution">
    <text evidence="13">The sequence shown here is derived from an EMBL/GenBank/DDBJ whole genome shotgun (WGS) entry which is preliminary data.</text>
</comment>
<dbReference type="InterPro" id="IPR036188">
    <property type="entry name" value="FAD/NAD-bd_sf"/>
</dbReference>
<dbReference type="SUPFAM" id="SSF55424">
    <property type="entry name" value="FAD/NAD-linked reductases, dimerisation (C-terminal) domain"/>
    <property type="match status" value="1"/>
</dbReference>
<dbReference type="GO" id="GO:0034599">
    <property type="term" value="P:cellular response to oxidative stress"/>
    <property type="evidence" value="ECO:0007669"/>
    <property type="project" value="TreeGrafter"/>
</dbReference>
<evidence type="ECO:0000259" key="11">
    <source>
        <dbReference type="Pfam" id="PF02852"/>
    </source>
</evidence>
<feature type="binding site" evidence="8">
    <location>
        <position position="51"/>
    </location>
    <ligand>
        <name>FAD</name>
        <dbReference type="ChEBI" id="CHEBI:57692"/>
    </ligand>
</feature>
<dbReference type="Proteomes" id="UP000222310">
    <property type="component" value="Unassembled WGS sequence"/>
</dbReference>
<comment type="similarity">
    <text evidence="1 10">Belongs to the class-I pyridine nucleotide-disulfide oxidoreductase family.</text>
</comment>
<evidence type="ECO:0000256" key="5">
    <source>
        <dbReference type="ARBA" id="ARBA00023157"/>
    </source>
</evidence>
<keyword evidence="8" id="KW-0547">Nucleotide-binding</keyword>
<protein>
    <submittedName>
        <fullName evidence="13">Glutathione reductase</fullName>
    </submittedName>
</protein>
<evidence type="ECO:0000256" key="10">
    <source>
        <dbReference type="RuleBase" id="RU003691"/>
    </source>
</evidence>
<dbReference type="InterPro" id="IPR023753">
    <property type="entry name" value="FAD/NAD-binding_dom"/>
</dbReference>
<dbReference type="AlphaFoldDB" id="A0A9Q5ZBP0"/>
<feature type="domain" description="FAD/NAD(P)-binding" evidence="12">
    <location>
        <begin position="5"/>
        <end position="317"/>
    </location>
</feature>
<reference evidence="13 14" key="1">
    <citation type="submission" date="2015-02" db="EMBL/GenBank/DDBJ databases">
        <title>Nostoc linckia genome annotation.</title>
        <authorList>
            <person name="Zhou Z."/>
        </authorList>
    </citation>
    <scope>NUCLEOTIDE SEQUENCE [LARGE SCALE GENOMIC DNA]</scope>
    <source>
        <strain evidence="14">z8</strain>
    </source>
</reference>
<dbReference type="Pfam" id="PF02852">
    <property type="entry name" value="Pyr_redox_dim"/>
    <property type="match status" value="1"/>
</dbReference>
<dbReference type="InterPro" id="IPR016156">
    <property type="entry name" value="FAD/NAD-linked_Rdtase_dimer_sf"/>
</dbReference>
<evidence type="ECO:0000313" key="14">
    <source>
        <dbReference type="Proteomes" id="UP000222310"/>
    </source>
</evidence>
<dbReference type="Gene3D" id="3.50.50.60">
    <property type="entry name" value="FAD/NAD(P)-binding domain"/>
    <property type="match status" value="2"/>
</dbReference>
<dbReference type="PROSITE" id="PS00076">
    <property type="entry name" value="PYRIDINE_REDOX_1"/>
    <property type="match status" value="1"/>
</dbReference>
<evidence type="ECO:0000259" key="12">
    <source>
        <dbReference type="Pfam" id="PF07992"/>
    </source>
</evidence>
<evidence type="ECO:0000256" key="6">
    <source>
        <dbReference type="ARBA" id="ARBA00023284"/>
    </source>
</evidence>
<dbReference type="PANTHER" id="PTHR42737">
    <property type="entry name" value="GLUTATHIONE REDUCTASE"/>
    <property type="match status" value="1"/>
</dbReference>
<dbReference type="InterPro" id="IPR012999">
    <property type="entry name" value="Pyr_OxRdtase_I_AS"/>
</dbReference>
<keyword evidence="2 10" id="KW-0285">Flavoprotein</keyword>
<gene>
    <name evidence="13" type="ORF">VF08_16065</name>
</gene>
<dbReference type="EMBL" id="LAHD01000042">
    <property type="protein sequence ID" value="PHK03120.1"/>
    <property type="molecule type" value="Genomic_DNA"/>
</dbReference>
<dbReference type="SUPFAM" id="SSF51905">
    <property type="entry name" value="FAD/NAD(P)-binding domain"/>
    <property type="match status" value="1"/>
</dbReference>
<keyword evidence="3 8" id="KW-0274">FAD</keyword>
<evidence type="ECO:0000256" key="1">
    <source>
        <dbReference type="ARBA" id="ARBA00007532"/>
    </source>
</evidence>
<comment type="cofactor">
    <cofactor evidence="8">
        <name>FAD</name>
        <dbReference type="ChEBI" id="CHEBI:57692"/>
    </cofactor>
    <text evidence="8">Binds 1 FAD per subunit.</text>
</comment>
<dbReference type="GO" id="GO:0006749">
    <property type="term" value="P:glutathione metabolic process"/>
    <property type="evidence" value="ECO:0007669"/>
    <property type="project" value="TreeGrafter"/>
</dbReference>
<dbReference type="GO" id="GO:0045454">
    <property type="term" value="P:cell redox homeostasis"/>
    <property type="evidence" value="ECO:0007669"/>
    <property type="project" value="InterPro"/>
</dbReference>
<dbReference type="RefSeq" id="WP_099068973.1">
    <property type="nucleotide sequence ID" value="NZ_LAHD01000042.1"/>
</dbReference>
<evidence type="ECO:0000256" key="8">
    <source>
        <dbReference type="PIRSR" id="PIRSR000350-3"/>
    </source>
</evidence>
<feature type="binding site" evidence="8">
    <location>
        <position position="262"/>
    </location>
    <ligand>
        <name>NAD(+)</name>
        <dbReference type="ChEBI" id="CHEBI:57540"/>
    </ligand>
</feature>
<feature type="disulfide bond" description="Redox-active" evidence="9">
    <location>
        <begin position="42"/>
        <end position="47"/>
    </location>
</feature>
<feature type="binding site" evidence="8">
    <location>
        <position position="302"/>
    </location>
    <ligand>
        <name>FAD</name>
        <dbReference type="ChEBI" id="CHEBI:57692"/>
    </ligand>
</feature>
<feature type="domain" description="Pyridine nucleotide-disulphide oxidoreductase dimerisation" evidence="11">
    <location>
        <begin position="337"/>
        <end position="444"/>
    </location>
</feature>
<evidence type="ECO:0000256" key="4">
    <source>
        <dbReference type="ARBA" id="ARBA00023002"/>
    </source>
</evidence>
<dbReference type="GO" id="GO:0050660">
    <property type="term" value="F:flavin adenine dinucleotide binding"/>
    <property type="evidence" value="ECO:0007669"/>
    <property type="project" value="InterPro"/>
</dbReference>
<feature type="active site" description="Proton acceptor" evidence="7">
    <location>
        <position position="436"/>
    </location>
</feature>
<dbReference type="PRINTS" id="PR00368">
    <property type="entry name" value="FADPNR"/>
</dbReference>
<evidence type="ECO:0000256" key="2">
    <source>
        <dbReference type="ARBA" id="ARBA00022630"/>
    </source>
</evidence>
<evidence type="ECO:0000256" key="9">
    <source>
        <dbReference type="PIRSR" id="PIRSR000350-4"/>
    </source>
</evidence>
<dbReference type="PANTHER" id="PTHR42737:SF2">
    <property type="entry name" value="GLUTATHIONE REDUCTASE"/>
    <property type="match status" value="1"/>
</dbReference>
<dbReference type="InterPro" id="IPR004099">
    <property type="entry name" value="Pyr_nucl-diS_OxRdtase_dimer"/>
</dbReference>
<dbReference type="Pfam" id="PF07992">
    <property type="entry name" value="Pyr_redox_2"/>
    <property type="match status" value="1"/>
</dbReference>
<dbReference type="GO" id="GO:0004362">
    <property type="term" value="F:glutathione-disulfide reductase (NADPH) activity"/>
    <property type="evidence" value="ECO:0007669"/>
    <property type="project" value="TreeGrafter"/>
</dbReference>
<evidence type="ECO:0000313" key="13">
    <source>
        <dbReference type="EMBL" id="PHK03120.1"/>
    </source>
</evidence>
<dbReference type="PRINTS" id="PR00411">
    <property type="entry name" value="PNDRDTASEI"/>
</dbReference>
<keyword evidence="4 10" id="KW-0560">Oxidoreductase</keyword>
<dbReference type="InterPro" id="IPR046952">
    <property type="entry name" value="GSHR/TRXR-like"/>
</dbReference>
<keyword evidence="8" id="KW-0520">NAD</keyword>
<proteinExistence type="inferred from homology"/>
<organism evidence="13 14">
    <name type="scientific">Nostoc linckia z8</name>
    <dbReference type="NCBI Taxonomy" id="1628746"/>
    <lineage>
        <taxon>Bacteria</taxon>
        <taxon>Bacillati</taxon>
        <taxon>Cyanobacteriota</taxon>
        <taxon>Cyanophyceae</taxon>
        <taxon>Nostocales</taxon>
        <taxon>Nostocaceae</taxon>
        <taxon>Nostoc</taxon>
    </lineage>
</organism>
<keyword evidence="6 10" id="KW-0676">Redox-active center</keyword>
<sequence>MSFDYDLFIIGAGPGGLAAARQSAGYGARVLISERDQVGGTCVIHGCIPEKLMAYAASFSHVFEDADEYGWDKVNDRIDWHKFMTAKDRAIQHLNKLHIQHLQEAGVSLIYGETRFLDSHTLDVGGHQITANKILIAVGGEAVKPEIPGIEYAITTRQMFEIKQQPEHIAIIGSDQIAVKFAGSLNGLISKVTLIVPEECILPGRDEDIRATVQQSMIKNGIQIFCNTVVEKIEKVQDGLCLSLLGNKQDTLTVDTVLCAIGRVPNLSGLDLEKAGIKVKQGAIAVDEYSCTNQSNIFAVGDCTDRPHWTPVAIATGRAFADTVFGNQLRTVNLECIPSVLSSRPEAATIGLTEAQAREKFGESIHCYSQRFQPLFDAIAEPEQKTLIKLVVDSKSDKVLGAHMVGEYAAEIIQCLGLAIRTGITKKDFDATIGIHPSAAEEFFTLR</sequence>
<dbReference type="InterPro" id="IPR001100">
    <property type="entry name" value="Pyr_nuc-diS_OxRdtase"/>
</dbReference>